<proteinExistence type="predicted"/>
<reference evidence="2 3" key="1">
    <citation type="submission" date="2019-02" db="EMBL/GenBank/DDBJ databases">
        <title>Deep-cultivation of Planctomycetes and their phenomic and genomic characterization uncovers novel biology.</title>
        <authorList>
            <person name="Wiegand S."/>
            <person name="Jogler M."/>
            <person name="Boedeker C."/>
            <person name="Pinto D."/>
            <person name="Vollmers J."/>
            <person name="Rivas-Marin E."/>
            <person name="Kohn T."/>
            <person name="Peeters S.H."/>
            <person name="Heuer A."/>
            <person name="Rast P."/>
            <person name="Oberbeckmann S."/>
            <person name="Bunk B."/>
            <person name="Jeske O."/>
            <person name="Meyerdierks A."/>
            <person name="Storesund J.E."/>
            <person name="Kallscheuer N."/>
            <person name="Luecker S."/>
            <person name="Lage O.M."/>
            <person name="Pohl T."/>
            <person name="Merkel B.J."/>
            <person name="Hornburger P."/>
            <person name="Mueller R.-W."/>
            <person name="Bruemmer F."/>
            <person name="Labrenz M."/>
            <person name="Spormann A.M."/>
            <person name="Op Den Camp H."/>
            <person name="Overmann J."/>
            <person name="Amann R."/>
            <person name="Jetten M.S.M."/>
            <person name="Mascher T."/>
            <person name="Medema M.H."/>
            <person name="Devos D.P."/>
            <person name="Kaster A.-K."/>
            <person name="Ovreas L."/>
            <person name="Rohde M."/>
            <person name="Galperin M.Y."/>
            <person name="Jogler C."/>
        </authorList>
    </citation>
    <scope>NUCLEOTIDE SEQUENCE [LARGE SCALE GENOMIC DNA]</scope>
    <source>
        <strain evidence="2 3">Mal64</strain>
    </source>
</reference>
<dbReference type="OrthoDB" id="286584at2"/>
<dbReference type="InterPro" id="IPR035093">
    <property type="entry name" value="RelE/ParE_toxin_dom_sf"/>
</dbReference>
<evidence type="ECO:0000256" key="1">
    <source>
        <dbReference type="ARBA" id="ARBA00022649"/>
    </source>
</evidence>
<dbReference type="Proteomes" id="UP000315440">
    <property type="component" value="Unassembled WGS sequence"/>
</dbReference>
<dbReference type="AlphaFoldDB" id="A0A5C5ZIX2"/>
<gene>
    <name evidence="2" type="ORF">Mal64_28520</name>
</gene>
<dbReference type="Pfam" id="PF05016">
    <property type="entry name" value="ParE_toxin"/>
    <property type="match status" value="1"/>
</dbReference>
<protein>
    <submittedName>
        <fullName evidence="2">Plasmid stabilization system protein</fullName>
    </submittedName>
</protein>
<keyword evidence="1" id="KW-1277">Toxin-antitoxin system</keyword>
<evidence type="ECO:0000313" key="2">
    <source>
        <dbReference type="EMBL" id="TWT87314.1"/>
    </source>
</evidence>
<evidence type="ECO:0000313" key="3">
    <source>
        <dbReference type="Proteomes" id="UP000315440"/>
    </source>
</evidence>
<accession>A0A5C5ZIX2</accession>
<dbReference type="InterPro" id="IPR007712">
    <property type="entry name" value="RelE/ParE_toxin"/>
</dbReference>
<name>A0A5C5ZIX2_9BACT</name>
<comment type="caution">
    <text evidence="2">The sequence shown here is derived from an EMBL/GenBank/DDBJ whole genome shotgun (WGS) entry which is preliminary data.</text>
</comment>
<dbReference type="Gene3D" id="3.30.2310.20">
    <property type="entry name" value="RelE-like"/>
    <property type="match status" value="1"/>
</dbReference>
<organism evidence="2 3">
    <name type="scientific">Pseudobythopirellula maris</name>
    <dbReference type="NCBI Taxonomy" id="2527991"/>
    <lineage>
        <taxon>Bacteria</taxon>
        <taxon>Pseudomonadati</taxon>
        <taxon>Planctomycetota</taxon>
        <taxon>Planctomycetia</taxon>
        <taxon>Pirellulales</taxon>
        <taxon>Lacipirellulaceae</taxon>
        <taxon>Pseudobythopirellula</taxon>
    </lineage>
</organism>
<dbReference type="RefSeq" id="WP_146401349.1">
    <property type="nucleotide sequence ID" value="NZ_SJPQ01000003.1"/>
</dbReference>
<keyword evidence="3" id="KW-1185">Reference proteome</keyword>
<sequence>MRFRVDIKQEAWTNAKEQARWWAEHRSAEQAARWLEGLQWTIDSLRTDALLHPIAREAESFPYGLRQLNYGLGSKATHRILYQVRDEKVLVLSVRHLSQRDLAPEDL</sequence>
<dbReference type="EMBL" id="SJPQ01000003">
    <property type="protein sequence ID" value="TWT87314.1"/>
    <property type="molecule type" value="Genomic_DNA"/>
</dbReference>